<gene>
    <name evidence="5" type="ORF">A2226_00445</name>
</gene>
<dbReference type="InterPro" id="IPR001173">
    <property type="entry name" value="Glyco_trans_2-like"/>
</dbReference>
<dbReference type="PANTHER" id="PTHR43398:SF1">
    <property type="entry name" value="DOLICHOL-PHOSPHATE MANNOSYLTRANSFERASE SUBUNIT 1"/>
    <property type="match status" value="1"/>
</dbReference>
<reference evidence="5 6" key="1">
    <citation type="journal article" date="2016" name="Nat. Commun.">
        <title>Thousands of microbial genomes shed light on interconnected biogeochemical processes in an aquifer system.</title>
        <authorList>
            <person name="Anantharaman K."/>
            <person name="Brown C.T."/>
            <person name="Hug L.A."/>
            <person name="Sharon I."/>
            <person name="Castelle C.J."/>
            <person name="Probst A.J."/>
            <person name="Thomas B.C."/>
            <person name="Singh A."/>
            <person name="Wilkins M.J."/>
            <person name="Karaoz U."/>
            <person name="Brodie E.L."/>
            <person name="Williams K.H."/>
            <person name="Hubbard S.S."/>
            <person name="Banfield J.F."/>
        </authorList>
    </citation>
    <scope>NUCLEOTIDE SEQUENCE [LARGE SCALE GENOMIC DNA]</scope>
</reference>
<keyword evidence="3" id="KW-0808">Transferase</keyword>
<evidence type="ECO:0000256" key="2">
    <source>
        <dbReference type="ARBA" id="ARBA00022676"/>
    </source>
</evidence>
<dbReference type="CDD" id="cd06442">
    <property type="entry name" value="DPM1_like"/>
    <property type="match status" value="1"/>
</dbReference>
<name>A0A1G2Q5D0_9BACT</name>
<evidence type="ECO:0000256" key="1">
    <source>
        <dbReference type="ARBA" id="ARBA00006739"/>
    </source>
</evidence>
<dbReference type="GO" id="GO:0004582">
    <property type="term" value="F:dolichyl-phosphate beta-D-mannosyltransferase activity"/>
    <property type="evidence" value="ECO:0007669"/>
    <property type="project" value="InterPro"/>
</dbReference>
<accession>A0A1G2Q5D0</accession>
<evidence type="ECO:0000259" key="4">
    <source>
        <dbReference type="Pfam" id="PF00535"/>
    </source>
</evidence>
<dbReference type="GO" id="GO:0016020">
    <property type="term" value="C:membrane"/>
    <property type="evidence" value="ECO:0007669"/>
    <property type="project" value="GOC"/>
</dbReference>
<comment type="caution">
    <text evidence="5">The sequence shown here is derived from an EMBL/GenBank/DDBJ whole genome shotgun (WGS) entry which is preliminary data.</text>
</comment>
<evidence type="ECO:0000313" key="6">
    <source>
        <dbReference type="Proteomes" id="UP000178936"/>
    </source>
</evidence>
<dbReference type="Gene3D" id="3.90.550.10">
    <property type="entry name" value="Spore Coat Polysaccharide Biosynthesis Protein SpsA, Chain A"/>
    <property type="match status" value="1"/>
</dbReference>
<organism evidence="5 6">
    <name type="scientific">Candidatus Veblenbacteria bacterium RIFOXYA2_FULL_43_9</name>
    <dbReference type="NCBI Taxonomy" id="1802425"/>
    <lineage>
        <taxon>Bacteria</taxon>
        <taxon>Candidatus Vebleniibacteriota</taxon>
    </lineage>
</organism>
<dbReference type="InterPro" id="IPR029044">
    <property type="entry name" value="Nucleotide-diphossugar_trans"/>
</dbReference>
<dbReference type="SUPFAM" id="SSF53448">
    <property type="entry name" value="Nucleotide-diphospho-sugar transferases"/>
    <property type="match status" value="1"/>
</dbReference>
<dbReference type="GO" id="GO:0009247">
    <property type="term" value="P:glycolipid biosynthetic process"/>
    <property type="evidence" value="ECO:0007669"/>
    <property type="project" value="TreeGrafter"/>
</dbReference>
<dbReference type="Pfam" id="PF00535">
    <property type="entry name" value="Glycos_transf_2"/>
    <property type="match status" value="1"/>
</dbReference>
<dbReference type="EMBL" id="MHTB01000005">
    <property type="protein sequence ID" value="OHA55755.1"/>
    <property type="molecule type" value="Genomic_DNA"/>
</dbReference>
<sequence length="234" mass="26319">MQNLWIVIPTYNECDNIAENLARLFKLNLSLNVLVVDDNSPDGTGELVDELSRFYKGKLFVLHRPGKLGLGSAYRQGFAYCLGRGAQVVGEMDADLSHLPEDLPKLWEKIGQGAEVVIGSRRVRGGKIVGWGLGRHLISWGANTVSRLMLELKTHDVTAGFRLYKVEALEKIPWRTITSNGYAWQEEIICLLERSGARVAEVPVIFNDRTYGKSKLRKKDIVEFFITIFRLAGK</sequence>
<dbReference type="AlphaFoldDB" id="A0A1G2Q5D0"/>
<proteinExistence type="inferred from homology"/>
<dbReference type="FunFam" id="3.90.550.10:FF:000122">
    <property type="entry name" value="Dolichol-phosphate mannosyltransferase subunit 1"/>
    <property type="match status" value="1"/>
</dbReference>
<dbReference type="Proteomes" id="UP000178936">
    <property type="component" value="Unassembled WGS sequence"/>
</dbReference>
<dbReference type="InterPro" id="IPR039528">
    <property type="entry name" value="DPM1-like"/>
</dbReference>
<evidence type="ECO:0000256" key="3">
    <source>
        <dbReference type="ARBA" id="ARBA00022679"/>
    </source>
</evidence>
<feature type="domain" description="Glycosyltransferase 2-like" evidence="4">
    <location>
        <begin position="6"/>
        <end position="172"/>
    </location>
</feature>
<dbReference type="PANTHER" id="PTHR43398">
    <property type="entry name" value="DOLICHOL-PHOSPHATE MANNOSYLTRANSFERASE SUBUNIT 1"/>
    <property type="match status" value="1"/>
</dbReference>
<comment type="similarity">
    <text evidence="1">Belongs to the glycosyltransferase 2 family.</text>
</comment>
<protein>
    <recommendedName>
        <fullName evidence="4">Glycosyltransferase 2-like domain-containing protein</fullName>
    </recommendedName>
</protein>
<evidence type="ECO:0000313" key="5">
    <source>
        <dbReference type="EMBL" id="OHA55755.1"/>
    </source>
</evidence>
<keyword evidence="2" id="KW-0328">Glycosyltransferase</keyword>